<dbReference type="EMBL" id="CAJVCH010171694">
    <property type="protein sequence ID" value="CAG7728983.1"/>
    <property type="molecule type" value="Genomic_DNA"/>
</dbReference>
<keyword evidence="2" id="KW-0472">Membrane</keyword>
<feature type="transmembrane region" description="Helical" evidence="2">
    <location>
        <begin position="165"/>
        <end position="187"/>
    </location>
</feature>
<feature type="transmembrane region" description="Helical" evidence="2">
    <location>
        <begin position="123"/>
        <end position="145"/>
    </location>
</feature>
<feature type="compositionally biased region" description="Basic and acidic residues" evidence="1">
    <location>
        <begin position="30"/>
        <end position="44"/>
    </location>
</feature>
<evidence type="ECO:0000256" key="2">
    <source>
        <dbReference type="SAM" id="Phobius"/>
    </source>
</evidence>
<dbReference type="Proteomes" id="UP000708208">
    <property type="component" value="Unassembled WGS sequence"/>
</dbReference>
<reference evidence="3" key="1">
    <citation type="submission" date="2021-06" db="EMBL/GenBank/DDBJ databases">
        <authorList>
            <person name="Hodson N. C."/>
            <person name="Mongue J. A."/>
            <person name="Jaron S. K."/>
        </authorList>
    </citation>
    <scope>NUCLEOTIDE SEQUENCE</scope>
</reference>
<accession>A0A8J2K3J4</accession>
<keyword evidence="2" id="KW-1133">Transmembrane helix</keyword>
<dbReference type="AlphaFoldDB" id="A0A8J2K3J4"/>
<sequence length="196" mass="22481">MEDDPFRYPKDENPEGNKRRATRLSTFNNSEERNGAEKTGKETEPVQQPEQGKDLEEPEVTVADNDSRIDVNIIWPPKIYADTVLEAYNIFQKTMHVFFRYPIFLRRDPDDGEYVLKYKQCSLFSFAFAVTSILLFILAVLITNSDQWNCSSFNGISSRSSLSSVVWFMPVWVTSSSLGNDMFLLLITPSGSKPWN</sequence>
<name>A0A8J2K3J4_9HEXA</name>
<proteinExistence type="predicted"/>
<organism evidence="3 4">
    <name type="scientific">Allacma fusca</name>
    <dbReference type="NCBI Taxonomy" id="39272"/>
    <lineage>
        <taxon>Eukaryota</taxon>
        <taxon>Metazoa</taxon>
        <taxon>Ecdysozoa</taxon>
        <taxon>Arthropoda</taxon>
        <taxon>Hexapoda</taxon>
        <taxon>Collembola</taxon>
        <taxon>Symphypleona</taxon>
        <taxon>Sminthuridae</taxon>
        <taxon>Allacma</taxon>
    </lineage>
</organism>
<feature type="region of interest" description="Disordered" evidence="1">
    <location>
        <begin position="1"/>
        <end position="59"/>
    </location>
</feature>
<gene>
    <name evidence="3" type="ORF">AFUS01_LOCUS17725</name>
</gene>
<feature type="compositionally biased region" description="Basic and acidic residues" evidence="1">
    <location>
        <begin position="1"/>
        <end position="18"/>
    </location>
</feature>
<keyword evidence="4" id="KW-1185">Reference proteome</keyword>
<keyword evidence="2" id="KW-0812">Transmembrane</keyword>
<protein>
    <submittedName>
        <fullName evidence="3">Uncharacterized protein</fullName>
    </submittedName>
</protein>
<evidence type="ECO:0000313" key="4">
    <source>
        <dbReference type="Proteomes" id="UP000708208"/>
    </source>
</evidence>
<evidence type="ECO:0000256" key="1">
    <source>
        <dbReference type="SAM" id="MobiDB-lite"/>
    </source>
</evidence>
<comment type="caution">
    <text evidence="3">The sequence shown here is derived from an EMBL/GenBank/DDBJ whole genome shotgun (WGS) entry which is preliminary data.</text>
</comment>
<evidence type="ECO:0000313" key="3">
    <source>
        <dbReference type="EMBL" id="CAG7728983.1"/>
    </source>
</evidence>